<comment type="pathway">
    <text evidence="3 12 13">Organic acid metabolism; propanoate degradation.</text>
</comment>
<dbReference type="GO" id="GO:0046421">
    <property type="term" value="F:methylisocitrate lyase activity"/>
    <property type="evidence" value="ECO:0007669"/>
    <property type="project" value="UniProtKB-UniRule"/>
</dbReference>
<proteinExistence type="inferred from homology"/>
<evidence type="ECO:0000313" key="15">
    <source>
        <dbReference type="Proteomes" id="UP000005512"/>
    </source>
</evidence>
<comment type="similarity">
    <text evidence="4 12 13">Belongs to the isocitrate lyase/PEP mutase superfamily. Methylisocitrate lyase family.</text>
</comment>
<evidence type="ECO:0000256" key="2">
    <source>
        <dbReference type="ARBA" id="ARBA00001946"/>
    </source>
</evidence>
<dbReference type="Pfam" id="PF13714">
    <property type="entry name" value="PEP_mutase"/>
    <property type="match status" value="1"/>
</dbReference>
<protein>
    <recommendedName>
        <fullName evidence="11 12">2-methylisocitrate lyase</fullName>
        <shortName evidence="12">2-MIC</shortName>
        <shortName evidence="12">MICL</shortName>
        <ecNumber evidence="5 12">4.1.3.30</ecNumber>
    </recommendedName>
    <alternativeName>
        <fullName evidence="12">(2R,3S)-2-methylisocitrate lyase</fullName>
    </alternativeName>
</protein>
<dbReference type="FunFam" id="3.20.20.60:FF:000009">
    <property type="entry name" value="2-methylisocitrate lyase"/>
    <property type="match status" value="1"/>
</dbReference>
<reference evidence="14" key="1">
    <citation type="submission" date="2009-12" db="EMBL/GenBank/DDBJ databases">
        <authorList>
            <person name="Weinstock G."/>
            <person name="Sodergren E."/>
            <person name="Clifton S."/>
            <person name="Fulton L."/>
            <person name="Fulton B."/>
            <person name="Courtney L."/>
            <person name="Fronick C."/>
            <person name="Harrison M."/>
            <person name="Strong C."/>
            <person name="Farmer C."/>
            <person name="Delahaunty K."/>
            <person name="Markovic C."/>
            <person name="Hall O."/>
            <person name="Minx P."/>
            <person name="Tomlinson C."/>
            <person name="Mitreva M."/>
            <person name="Nelson J."/>
            <person name="Hou S."/>
            <person name="Wollam A."/>
            <person name="Pepin K.H."/>
            <person name="Johnson M."/>
            <person name="Bhonagiri V."/>
            <person name="Nash W.E."/>
            <person name="Warren W."/>
            <person name="Chinwalla A."/>
            <person name="Mardis E.R."/>
            <person name="Wilson R.K."/>
        </authorList>
    </citation>
    <scope>NUCLEOTIDE SEQUENCE [LARGE SCALE GENOMIC DNA]</scope>
    <source>
        <strain evidence="14">DSM 4541</strain>
    </source>
</reference>
<evidence type="ECO:0000256" key="7">
    <source>
        <dbReference type="ARBA" id="ARBA00022842"/>
    </source>
</evidence>
<feature type="binding site" evidence="12">
    <location>
        <position position="93"/>
    </location>
    <ligand>
        <name>Mg(2+)</name>
        <dbReference type="ChEBI" id="CHEBI:18420"/>
    </ligand>
</feature>
<evidence type="ECO:0000256" key="11">
    <source>
        <dbReference type="ARBA" id="ARBA00073849"/>
    </source>
</evidence>
<evidence type="ECO:0000256" key="5">
    <source>
        <dbReference type="ARBA" id="ARBA00012260"/>
    </source>
</evidence>
<dbReference type="EC" id="4.1.3.30" evidence="5 12"/>
<accession>D1P3P2</accession>
<comment type="caution">
    <text evidence="14">The sequence shown here is derived from an EMBL/GenBank/DDBJ whole genome shotgun (WGS) entry which is preliminary data.</text>
</comment>
<dbReference type="Gene3D" id="3.20.20.60">
    <property type="entry name" value="Phosphoenolpyruvate-binding domains"/>
    <property type="match status" value="1"/>
</dbReference>
<dbReference type="InterPro" id="IPR012695">
    <property type="entry name" value="PrpB"/>
</dbReference>
<dbReference type="UniPathway" id="UPA00946"/>
<keyword evidence="8 12" id="KW-0456">Lyase</keyword>
<sequence>MINKLRGFMSIISAGQQFRDAVKNESPLQLVGAINANHALLAKQAGYKAIYLSGGGVAAGSLGIPDLGISTLDDVLIDIHRITDVCDLPLMVDADIGFGPSAFNVARTVKSMLKAGAAGLHLEDQVGAKRCGHRPNKEIVSTQEMVDRIKAAVDARTDENFVIMARTDALAVEGLDAALERANAYVEAGADMLFPEAITELGMYQQFTRHTPVPVLANLTEFGQTPLFTLDELREVGIAIALYPLSAFRAMNKAAEQVYSTLRKEGTQKSMVPLMQTREELYNSINYYHYEQKLDALFSQKKER</sequence>
<evidence type="ECO:0000256" key="9">
    <source>
        <dbReference type="ARBA" id="ARBA00044762"/>
    </source>
</evidence>
<dbReference type="HOGENOM" id="CLU_027389_3_2_6"/>
<feature type="binding site" evidence="12">
    <location>
        <begin position="218"/>
        <end position="220"/>
    </location>
    <ligand>
        <name>substrate</name>
    </ligand>
</feature>
<comment type="catalytic activity">
    <reaction evidence="1 12 13">
        <text>(2S,3R)-3-hydroxybutane-1,2,3-tricarboxylate = pyruvate + succinate</text>
        <dbReference type="Rhea" id="RHEA:16809"/>
        <dbReference type="ChEBI" id="CHEBI:15361"/>
        <dbReference type="ChEBI" id="CHEBI:30031"/>
        <dbReference type="ChEBI" id="CHEBI:57429"/>
        <dbReference type="EC" id="4.1.3.30"/>
    </reaction>
</comment>
<feature type="binding site" evidence="12">
    <location>
        <position position="196"/>
    </location>
    <ligand>
        <name>substrate</name>
    </ligand>
</feature>
<dbReference type="NCBIfam" id="NF008455">
    <property type="entry name" value="PRK11320.1"/>
    <property type="match status" value="1"/>
</dbReference>
<dbReference type="PANTHER" id="PTHR42905">
    <property type="entry name" value="PHOSPHOENOLPYRUVATE CARBOXYLASE"/>
    <property type="match status" value="1"/>
</dbReference>
<dbReference type="STRING" id="500637.PROVRUST_06913"/>
<dbReference type="GO" id="GO:0019629">
    <property type="term" value="P:propionate catabolic process, 2-methylcitrate cycle"/>
    <property type="evidence" value="ECO:0007669"/>
    <property type="project" value="UniProtKB-UniRule"/>
</dbReference>
<evidence type="ECO:0000256" key="12">
    <source>
        <dbReference type="HAMAP-Rule" id="MF_01939"/>
    </source>
</evidence>
<evidence type="ECO:0000256" key="4">
    <source>
        <dbReference type="ARBA" id="ARBA00009282"/>
    </source>
</evidence>
<organism evidence="14 15">
    <name type="scientific">Providencia rustigianii DSM 4541</name>
    <dbReference type="NCBI Taxonomy" id="500637"/>
    <lineage>
        <taxon>Bacteria</taxon>
        <taxon>Pseudomonadati</taxon>
        <taxon>Pseudomonadota</taxon>
        <taxon>Gammaproteobacteria</taxon>
        <taxon>Enterobacterales</taxon>
        <taxon>Morganellaceae</taxon>
        <taxon>Providencia</taxon>
    </lineage>
</organism>
<dbReference type="InterPro" id="IPR018523">
    <property type="entry name" value="Isocitrate_lyase_ph_CS"/>
</dbReference>
<evidence type="ECO:0000256" key="3">
    <source>
        <dbReference type="ARBA" id="ARBA00005026"/>
    </source>
</evidence>
<evidence type="ECO:0000256" key="8">
    <source>
        <dbReference type="ARBA" id="ARBA00023239"/>
    </source>
</evidence>
<feature type="binding site" evidence="12">
    <location>
        <position position="95"/>
    </location>
    <ligand>
        <name>Mg(2+)</name>
        <dbReference type="ChEBI" id="CHEBI:18420"/>
    </ligand>
</feature>
<feature type="binding site" evidence="12">
    <location>
        <position position="166"/>
    </location>
    <ligand>
        <name>substrate</name>
    </ligand>
</feature>
<dbReference type="SUPFAM" id="SSF51621">
    <property type="entry name" value="Phosphoenolpyruvate/pyruvate domain"/>
    <property type="match status" value="1"/>
</dbReference>
<evidence type="ECO:0000256" key="13">
    <source>
        <dbReference type="RuleBase" id="RU361121"/>
    </source>
</evidence>
<evidence type="ECO:0000256" key="6">
    <source>
        <dbReference type="ARBA" id="ARBA00022723"/>
    </source>
</evidence>
<comment type="subunit">
    <text evidence="9 12">Homotetramer; dimer of dimers.</text>
</comment>
<keyword evidence="6 12" id="KW-0479">Metal-binding</keyword>
<evidence type="ECO:0000256" key="1">
    <source>
        <dbReference type="ARBA" id="ARBA00001050"/>
    </source>
</evidence>
<name>D1P3P2_9GAMM</name>
<dbReference type="EMBL" id="ABXV02000027">
    <property type="protein sequence ID" value="EFB72158.1"/>
    <property type="molecule type" value="Genomic_DNA"/>
</dbReference>
<dbReference type="eggNOG" id="COG2513">
    <property type="taxonomic scope" value="Bacteria"/>
</dbReference>
<dbReference type="InterPro" id="IPR039556">
    <property type="entry name" value="ICL/PEPM"/>
</dbReference>
<feature type="binding site" evidence="12">
    <location>
        <begin position="131"/>
        <end position="132"/>
    </location>
    <ligand>
        <name>substrate</name>
    </ligand>
</feature>
<dbReference type="CDD" id="cd00377">
    <property type="entry name" value="ICL_PEPM"/>
    <property type="match status" value="1"/>
</dbReference>
<dbReference type="PROSITE" id="PS00161">
    <property type="entry name" value="ISOCITRATE_LYASE"/>
    <property type="match status" value="1"/>
</dbReference>
<feature type="binding site" evidence="12">
    <location>
        <position position="278"/>
    </location>
    <ligand>
        <name>substrate</name>
    </ligand>
</feature>
<dbReference type="GO" id="GO:0000287">
    <property type="term" value="F:magnesium ion binding"/>
    <property type="evidence" value="ECO:0007669"/>
    <property type="project" value="UniProtKB-UniRule"/>
</dbReference>
<dbReference type="InterPro" id="IPR040442">
    <property type="entry name" value="Pyrv_kinase-like_dom_sf"/>
</dbReference>
<dbReference type="Proteomes" id="UP000005512">
    <property type="component" value="Unassembled WGS sequence"/>
</dbReference>
<evidence type="ECO:0000256" key="10">
    <source>
        <dbReference type="ARBA" id="ARBA00057039"/>
    </source>
</evidence>
<evidence type="ECO:0000313" key="14">
    <source>
        <dbReference type="EMBL" id="EFB72158.1"/>
    </source>
</evidence>
<dbReference type="NCBIfam" id="TIGR02317">
    <property type="entry name" value="prpB"/>
    <property type="match status" value="1"/>
</dbReference>
<feature type="binding site" evidence="12">
    <location>
        <position position="249"/>
    </location>
    <ligand>
        <name>substrate</name>
    </ligand>
</feature>
<keyword evidence="15" id="KW-1185">Reference proteome</keyword>
<feature type="binding site" evidence="12">
    <location>
        <begin position="53"/>
        <end position="55"/>
    </location>
    <ligand>
        <name>substrate</name>
    </ligand>
</feature>
<keyword evidence="7 12" id="KW-0460">Magnesium</keyword>
<comment type="function">
    <text evidence="12">Involved in the catabolism of short chain fatty acids (SCFA) via the 2-methylcitrate cycle (propionate degradation route). Catalyzes the thermodynamically favored C-C bond cleavage of (2R,3S)-2-methylisocitrate to yield pyruvate and succinate via an alpha-carboxy-carbanion intermediate.</text>
</comment>
<gene>
    <name evidence="12 14" type="primary">prpB</name>
    <name evidence="14" type="ORF">PROVRUST_06913</name>
</gene>
<comment type="function">
    <text evidence="10">Involved in the catabolism of short chain fatty acids (SCFA) via the 2-methylcitrate cycle I (propionate degradation route). Catalyzes the thermodynamically favored C-C bond cleavage of (2R,3S)-2-methylisocitrate to yield pyruvate and succinate via an alpha-carboxy-carbanion intermediate.</text>
</comment>
<comment type="function">
    <text evidence="13">Catalyzes the thermodynamically favored C-C bond cleavage of (2R,3S)-2-methylisocitrate to yield pyruvate and succinate.</text>
</comment>
<dbReference type="InterPro" id="IPR015813">
    <property type="entry name" value="Pyrv/PenolPyrv_kinase-like_dom"/>
</dbReference>
<dbReference type="PANTHER" id="PTHR42905:SF5">
    <property type="entry name" value="CARBOXYVINYL-CARBOXYPHOSPHONATE PHOSPHORYLMUTASE, CHLOROPLASTIC"/>
    <property type="match status" value="1"/>
</dbReference>
<dbReference type="AlphaFoldDB" id="D1P3P2"/>
<comment type="cofactor">
    <cofactor evidence="2 12">
        <name>Mg(2+)</name>
        <dbReference type="ChEBI" id="CHEBI:18420"/>
    </cofactor>
</comment>
<dbReference type="HAMAP" id="MF_01939">
    <property type="entry name" value="PrpB"/>
    <property type="match status" value="1"/>
</dbReference>